<organism evidence="1 2">
    <name type="scientific">Helianthus annuus</name>
    <name type="common">Common sunflower</name>
    <dbReference type="NCBI Taxonomy" id="4232"/>
    <lineage>
        <taxon>Eukaryota</taxon>
        <taxon>Viridiplantae</taxon>
        <taxon>Streptophyta</taxon>
        <taxon>Embryophyta</taxon>
        <taxon>Tracheophyta</taxon>
        <taxon>Spermatophyta</taxon>
        <taxon>Magnoliopsida</taxon>
        <taxon>eudicotyledons</taxon>
        <taxon>Gunneridae</taxon>
        <taxon>Pentapetalae</taxon>
        <taxon>asterids</taxon>
        <taxon>campanulids</taxon>
        <taxon>Asterales</taxon>
        <taxon>Asteraceae</taxon>
        <taxon>Asteroideae</taxon>
        <taxon>Heliantheae alliance</taxon>
        <taxon>Heliantheae</taxon>
        <taxon>Helianthus</taxon>
    </lineage>
</organism>
<accession>A0A251SDF9</accession>
<gene>
    <name evidence="1" type="ORF">HannXRQ_Chr15g0483361</name>
</gene>
<keyword evidence="2" id="KW-1185">Reference proteome</keyword>
<evidence type="ECO:0000313" key="2">
    <source>
        <dbReference type="Proteomes" id="UP000215914"/>
    </source>
</evidence>
<protein>
    <submittedName>
        <fullName evidence="1">Uncharacterized protein</fullName>
    </submittedName>
</protein>
<evidence type="ECO:0000313" key="1">
    <source>
        <dbReference type="EMBL" id="OTF95460.1"/>
    </source>
</evidence>
<dbReference type="Proteomes" id="UP000215914">
    <property type="component" value="Chromosome 15"/>
</dbReference>
<dbReference type="AlphaFoldDB" id="A0A251SDF9"/>
<dbReference type="EMBL" id="CM007904">
    <property type="protein sequence ID" value="OTF95460.1"/>
    <property type="molecule type" value="Genomic_DNA"/>
</dbReference>
<dbReference type="InParanoid" id="A0A251SDF9"/>
<proteinExistence type="predicted"/>
<name>A0A251SDF9_HELAN</name>
<sequence>MRDVTDIIRSLACRKKREVKRTIGLKVMRVLVGVLYLHPEYGTPGLGVWNAGQKPKRPYFTVKRWFHVKVNVGVFQTSLDHYKAESKTHVNNV</sequence>
<reference evidence="2" key="1">
    <citation type="journal article" date="2017" name="Nature">
        <title>The sunflower genome provides insights into oil metabolism, flowering and Asterid evolution.</title>
        <authorList>
            <person name="Badouin H."/>
            <person name="Gouzy J."/>
            <person name="Grassa C.J."/>
            <person name="Murat F."/>
            <person name="Staton S.E."/>
            <person name="Cottret L."/>
            <person name="Lelandais-Briere C."/>
            <person name="Owens G.L."/>
            <person name="Carrere S."/>
            <person name="Mayjonade B."/>
            <person name="Legrand L."/>
            <person name="Gill N."/>
            <person name="Kane N.C."/>
            <person name="Bowers J.E."/>
            <person name="Hubner S."/>
            <person name="Bellec A."/>
            <person name="Berard A."/>
            <person name="Berges H."/>
            <person name="Blanchet N."/>
            <person name="Boniface M.C."/>
            <person name="Brunel D."/>
            <person name="Catrice O."/>
            <person name="Chaidir N."/>
            <person name="Claudel C."/>
            <person name="Donnadieu C."/>
            <person name="Faraut T."/>
            <person name="Fievet G."/>
            <person name="Helmstetter N."/>
            <person name="King M."/>
            <person name="Knapp S.J."/>
            <person name="Lai Z."/>
            <person name="Le Paslier M.C."/>
            <person name="Lippi Y."/>
            <person name="Lorenzon L."/>
            <person name="Mandel J.R."/>
            <person name="Marage G."/>
            <person name="Marchand G."/>
            <person name="Marquand E."/>
            <person name="Bret-Mestries E."/>
            <person name="Morien E."/>
            <person name="Nambeesan S."/>
            <person name="Nguyen T."/>
            <person name="Pegot-Espagnet P."/>
            <person name="Pouilly N."/>
            <person name="Raftis F."/>
            <person name="Sallet E."/>
            <person name="Schiex T."/>
            <person name="Thomas J."/>
            <person name="Vandecasteele C."/>
            <person name="Vares D."/>
            <person name="Vear F."/>
            <person name="Vautrin S."/>
            <person name="Crespi M."/>
            <person name="Mangin B."/>
            <person name="Burke J.M."/>
            <person name="Salse J."/>
            <person name="Munos S."/>
            <person name="Vincourt P."/>
            <person name="Rieseberg L.H."/>
            <person name="Langlade N.B."/>
        </authorList>
    </citation>
    <scope>NUCLEOTIDE SEQUENCE [LARGE SCALE GENOMIC DNA]</scope>
    <source>
        <strain evidence="2">cv. SF193</strain>
    </source>
</reference>